<protein>
    <submittedName>
        <fullName evidence="2">Uncharacterized protein</fullName>
    </submittedName>
</protein>
<evidence type="ECO:0000256" key="1">
    <source>
        <dbReference type="SAM" id="MobiDB-lite"/>
    </source>
</evidence>
<dbReference type="KEGG" id="spac:B1H29_04665"/>
<dbReference type="RefSeq" id="WP_055420974.1">
    <property type="nucleotide sequence ID" value="NZ_CP019724.1"/>
</dbReference>
<dbReference type="Proteomes" id="UP000189443">
    <property type="component" value="Chromosome"/>
</dbReference>
<dbReference type="EMBL" id="CP019724">
    <property type="protein sequence ID" value="AQS66311.1"/>
    <property type="molecule type" value="Genomic_DNA"/>
</dbReference>
<organism evidence="2 3">
    <name type="scientific">Streptomyces pactum</name>
    <dbReference type="NCBI Taxonomy" id="68249"/>
    <lineage>
        <taxon>Bacteria</taxon>
        <taxon>Bacillati</taxon>
        <taxon>Actinomycetota</taxon>
        <taxon>Actinomycetes</taxon>
        <taxon>Kitasatosporales</taxon>
        <taxon>Streptomycetaceae</taxon>
        <taxon>Streptomyces</taxon>
    </lineage>
</organism>
<dbReference type="Pfam" id="PF20129">
    <property type="entry name" value="DUF6519"/>
    <property type="match status" value="2"/>
</dbReference>
<accession>A0A1S6J3J4</accession>
<sequence length="454" mass="50907">MHGDFSRVIFDPARRFSSVLSQQGRVQLDADFNEQTAILLHYVRTLAADVLGPAAYPPEPNGIGGFGIDGYDGDTFTLAPGRMYVDGILCECDGTDYWDQPDGHLDPARDQLPTGPFLVYLRVWERFVTALEAPWIRETALGPNGPDTTARTRVVWQVCVLPLEPGSFTPDMRSAGRFLRDRVGSRFEPRGMLAARTRRPEEAAALPDGTVPSSGYRGPENQLYRVEVHRGGREGTATFKWSRENGSVVLPVRGVSGTQVELETLGRDDKLGVDVGDVVEIVDDAVVCRGASDRPDEDCGRLHIVQRIDYDEYRVTLDGDLDDDPFHRSAGRVPTRHPLLRRWDQGASGRDGGHGDAMGLPLREGEWLPLEDGVEVRFEPSQDRPRVYRRGDYWLLPARALTADVEWPRGRQGQPLKRRPHGVHYHYAPLAFLEPRDGDDFRLVDLRVPFPPRR</sequence>
<keyword evidence="3" id="KW-1185">Reference proteome</keyword>
<gene>
    <name evidence="2" type="ORF">B1H29_04665</name>
</gene>
<dbReference type="OrthoDB" id="134981at2"/>
<feature type="region of interest" description="Disordered" evidence="1">
    <location>
        <begin position="197"/>
        <end position="219"/>
    </location>
</feature>
<reference evidence="2 3" key="1">
    <citation type="submission" date="2017-02" db="EMBL/GenBank/DDBJ databases">
        <title>Streptomyces pactum ACT12 Genome sequencing and assembly.</title>
        <authorList>
            <person name="Xue Q."/>
            <person name="Yan X."/>
            <person name="Jia L."/>
            <person name="Yan H."/>
        </authorList>
    </citation>
    <scope>NUCLEOTIDE SEQUENCE [LARGE SCALE GENOMIC DNA]</scope>
    <source>
        <strain evidence="2 3">ACT12</strain>
    </source>
</reference>
<name>A0A1S6J3J4_9ACTN</name>
<evidence type="ECO:0000313" key="2">
    <source>
        <dbReference type="EMBL" id="AQS66311.1"/>
    </source>
</evidence>
<proteinExistence type="predicted"/>
<dbReference type="InterPro" id="IPR045392">
    <property type="entry name" value="DUF6519"/>
</dbReference>
<evidence type="ECO:0000313" key="3">
    <source>
        <dbReference type="Proteomes" id="UP000189443"/>
    </source>
</evidence>
<dbReference type="AlphaFoldDB" id="A0A1S6J3J4"/>